<organism evidence="3 4">
    <name type="scientific">Cyclospora cayetanensis</name>
    <dbReference type="NCBI Taxonomy" id="88456"/>
    <lineage>
        <taxon>Eukaryota</taxon>
        <taxon>Sar</taxon>
        <taxon>Alveolata</taxon>
        <taxon>Apicomplexa</taxon>
        <taxon>Conoidasida</taxon>
        <taxon>Coccidia</taxon>
        <taxon>Eucoccidiorida</taxon>
        <taxon>Eimeriorina</taxon>
        <taxon>Eimeriidae</taxon>
        <taxon>Cyclospora</taxon>
    </lineage>
</organism>
<comment type="caution">
    <text evidence="3">The sequence shown here is derived from an EMBL/GenBank/DDBJ whole genome shotgun (WGS) entry which is preliminary data.</text>
</comment>
<keyword evidence="2 3" id="KW-0812">Transmembrane</keyword>
<keyword evidence="2" id="KW-0472">Membrane</keyword>
<keyword evidence="2" id="KW-1133">Transmembrane helix</keyword>
<feature type="transmembrane region" description="Helical" evidence="2">
    <location>
        <begin position="393"/>
        <end position="411"/>
    </location>
</feature>
<reference evidence="3 4" key="1">
    <citation type="journal article" date="2016" name="BMC Genomics">
        <title>Comparative genomics reveals Cyclospora cayetanensis possesses coccidia-like metabolism and invasion components but unique surface antigens.</title>
        <authorList>
            <person name="Liu S."/>
            <person name="Wang L."/>
            <person name="Zheng H."/>
            <person name="Xu Z."/>
            <person name="Roellig D.M."/>
            <person name="Li N."/>
            <person name="Frace M.A."/>
            <person name="Tang K."/>
            <person name="Arrowood M.J."/>
            <person name="Moss D.M."/>
            <person name="Zhang L."/>
            <person name="Feng Y."/>
            <person name="Xiao L."/>
        </authorList>
    </citation>
    <scope>NUCLEOTIDE SEQUENCE [LARGE SCALE GENOMIC DNA]</scope>
    <source>
        <strain evidence="3 4">CHN_HEN01</strain>
    </source>
</reference>
<dbReference type="Proteomes" id="UP000095192">
    <property type="component" value="Unassembled WGS sequence"/>
</dbReference>
<name>A0A1D3DB14_9EIME</name>
<dbReference type="AlphaFoldDB" id="A0A1D3DB14"/>
<feature type="transmembrane region" description="Helical" evidence="2">
    <location>
        <begin position="344"/>
        <end position="362"/>
    </location>
</feature>
<dbReference type="InParanoid" id="A0A1D3DB14"/>
<feature type="transmembrane region" description="Helical" evidence="2">
    <location>
        <begin position="368"/>
        <end position="388"/>
    </location>
</feature>
<feature type="transmembrane region" description="Helical" evidence="2">
    <location>
        <begin position="417"/>
        <end position="440"/>
    </location>
</feature>
<gene>
    <name evidence="3" type="ORF">cyc_03479</name>
</gene>
<dbReference type="VEuPathDB" id="ToxoDB:cyc_03479"/>
<evidence type="ECO:0000313" key="4">
    <source>
        <dbReference type="Proteomes" id="UP000095192"/>
    </source>
</evidence>
<dbReference type="EMBL" id="JROU02000023">
    <property type="protein sequence ID" value="OEH80643.1"/>
    <property type="molecule type" value="Genomic_DNA"/>
</dbReference>
<feature type="compositionally biased region" description="Pro residues" evidence="1">
    <location>
        <begin position="156"/>
        <end position="174"/>
    </location>
</feature>
<proteinExistence type="predicted"/>
<sequence length="485" mass="49573">MSLCSCNAQMSSAQQQSPTVRLWTTLFILLVSIHAQFATVIADRASTGAGGPTGAPLNLLNRIQAISQHTHLAQNPQQQLQHNIQYGVNVKGFVTPSPTFLHLQQQDIGADIPAGVTANTQTATAIPNETVPGAAATASSVELFAQTEPNGATTPAFPPAAAPGAPAAPVPALPTTPSTAATAPTATETTLVPGIQPVTPSQSTPPAATAVGPSVPEATPAASTFPPAMGSPQPAGSTVLTGTNVQVADVQPTTQSTPMDGATMLINDVGVHSDSDVCLDSCSCWPVWTLSILVFCFYTIITFIAFYMTAALYSQARSSLHCGPGREERKGLVASNFYRGGGNWLFVAGGTGLAVGGLVGGLVPPSCWAGALYLGGSLMSLLVATVLVGRRGAWLGALGGLGCGGVIGAFIYPSMGIAGIVASTVVGLLLGIVLGFAPIFRGLKINERYICSGLRSRTPSSHTHDDATRNYDVASVTSGQTASRR</sequence>
<keyword evidence="4" id="KW-1185">Reference proteome</keyword>
<evidence type="ECO:0000313" key="3">
    <source>
        <dbReference type="EMBL" id="OEH80643.1"/>
    </source>
</evidence>
<protein>
    <submittedName>
        <fullName evidence="3">Transmembrane domain-containing protein</fullName>
    </submittedName>
</protein>
<evidence type="ECO:0000256" key="2">
    <source>
        <dbReference type="SAM" id="Phobius"/>
    </source>
</evidence>
<feature type="transmembrane region" description="Helical" evidence="2">
    <location>
        <begin position="285"/>
        <end position="308"/>
    </location>
</feature>
<dbReference type="VEuPathDB" id="ToxoDB:LOC34620162"/>
<evidence type="ECO:0000256" key="1">
    <source>
        <dbReference type="SAM" id="MobiDB-lite"/>
    </source>
</evidence>
<accession>A0A1D3DB14</accession>
<feature type="region of interest" description="Disordered" evidence="1">
    <location>
        <begin position="149"/>
        <end position="181"/>
    </location>
</feature>